<keyword evidence="10 12" id="KW-0675">Receptor</keyword>
<name>A0AA38LWN7_9TREE</name>
<comment type="caution">
    <text evidence="12">The sequence shown here is derived from an EMBL/GenBank/DDBJ whole genome shotgun (WGS) entry which is preliminary data.</text>
</comment>
<keyword evidence="8" id="KW-0342">GTP-binding</keyword>
<organism evidence="12 13">
    <name type="scientific">Dioszegia hungarica</name>
    <dbReference type="NCBI Taxonomy" id="4972"/>
    <lineage>
        <taxon>Eukaryota</taxon>
        <taxon>Fungi</taxon>
        <taxon>Dikarya</taxon>
        <taxon>Basidiomycota</taxon>
        <taxon>Agaricomycotina</taxon>
        <taxon>Tremellomycetes</taxon>
        <taxon>Tremellales</taxon>
        <taxon>Bulleribasidiaceae</taxon>
        <taxon>Dioszegia</taxon>
    </lineage>
</organism>
<evidence type="ECO:0000256" key="1">
    <source>
        <dbReference type="ARBA" id="ARBA00004389"/>
    </source>
</evidence>
<reference evidence="12" key="1">
    <citation type="journal article" date="2022" name="G3 (Bethesda)">
        <title>High quality genome of the basidiomycete yeast Dioszegia hungarica PDD-24b-2 isolated from cloud water.</title>
        <authorList>
            <person name="Jarrige D."/>
            <person name="Haridas S."/>
            <person name="Bleykasten-Grosshans C."/>
            <person name="Joly M."/>
            <person name="Nadalig T."/>
            <person name="Sancelme M."/>
            <person name="Vuilleumier S."/>
            <person name="Grigoriev I.V."/>
            <person name="Amato P."/>
            <person name="Bringel F."/>
        </authorList>
    </citation>
    <scope>NUCLEOTIDE SEQUENCE</scope>
    <source>
        <strain evidence="12">PDD-24b-2</strain>
    </source>
</reference>
<evidence type="ECO:0000256" key="10">
    <source>
        <dbReference type="ARBA" id="ARBA00023170"/>
    </source>
</evidence>
<keyword evidence="4" id="KW-0812">Transmembrane</keyword>
<evidence type="ECO:0000256" key="2">
    <source>
        <dbReference type="ARBA" id="ARBA00005619"/>
    </source>
</evidence>
<protein>
    <recommendedName>
        <fullName evidence="3">Signal recognition particle receptor subunit beta</fullName>
    </recommendedName>
</protein>
<comment type="subcellular location">
    <subcellularLocation>
        <location evidence="1">Endoplasmic reticulum membrane</location>
        <topology evidence="1">Single-pass membrane protein</topology>
    </subcellularLocation>
</comment>
<feature type="compositionally biased region" description="Low complexity" evidence="11">
    <location>
        <begin position="190"/>
        <end position="207"/>
    </location>
</feature>
<dbReference type="InterPro" id="IPR027417">
    <property type="entry name" value="P-loop_NTPase"/>
</dbReference>
<dbReference type="AlphaFoldDB" id="A0AA38LWN7"/>
<evidence type="ECO:0000256" key="9">
    <source>
        <dbReference type="ARBA" id="ARBA00023136"/>
    </source>
</evidence>
<accession>A0AA38LWN7</accession>
<dbReference type="Gene3D" id="3.40.50.300">
    <property type="entry name" value="P-loop containing nucleotide triphosphate hydrolases"/>
    <property type="match status" value="1"/>
</dbReference>
<evidence type="ECO:0000256" key="8">
    <source>
        <dbReference type="ARBA" id="ARBA00023134"/>
    </source>
</evidence>
<comment type="similarity">
    <text evidence="2">Belongs to the SRP receptor beta subunit family.</text>
</comment>
<dbReference type="Pfam" id="PF09439">
    <property type="entry name" value="SRPRB"/>
    <property type="match status" value="1"/>
</dbReference>
<evidence type="ECO:0000256" key="7">
    <source>
        <dbReference type="ARBA" id="ARBA00022989"/>
    </source>
</evidence>
<gene>
    <name evidence="12" type="ORF">MKK02DRAFT_22426</name>
</gene>
<dbReference type="GO" id="GO:0005525">
    <property type="term" value="F:GTP binding"/>
    <property type="evidence" value="ECO:0007669"/>
    <property type="project" value="UniProtKB-KW"/>
</dbReference>
<evidence type="ECO:0000256" key="5">
    <source>
        <dbReference type="ARBA" id="ARBA00022741"/>
    </source>
</evidence>
<dbReference type="EMBL" id="JAKWFO010000003">
    <property type="protein sequence ID" value="KAI9638565.1"/>
    <property type="molecule type" value="Genomic_DNA"/>
</dbReference>
<proteinExistence type="inferred from homology"/>
<evidence type="ECO:0000256" key="11">
    <source>
        <dbReference type="SAM" id="MobiDB-lite"/>
    </source>
</evidence>
<dbReference type="InterPro" id="IPR019009">
    <property type="entry name" value="SRP_receptor_beta_su"/>
</dbReference>
<evidence type="ECO:0000256" key="6">
    <source>
        <dbReference type="ARBA" id="ARBA00022824"/>
    </source>
</evidence>
<evidence type="ECO:0000313" key="13">
    <source>
        <dbReference type="Proteomes" id="UP001164286"/>
    </source>
</evidence>
<dbReference type="SUPFAM" id="SSF52540">
    <property type="entry name" value="P-loop containing nucleoside triphosphate hydrolases"/>
    <property type="match status" value="1"/>
</dbReference>
<dbReference type="Proteomes" id="UP001164286">
    <property type="component" value="Unassembled WGS sequence"/>
</dbReference>
<keyword evidence="9" id="KW-0472">Membrane</keyword>
<evidence type="ECO:0000313" key="12">
    <source>
        <dbReference type="EMBL" id="KAI9638565.1"/>
    </source>
</evidence>
<sequence length="325" mass="34222">MASPRNAASGARVTPEVESISSLLLHPLLQDPKFVAAVLAVFLSVVLFTCKPSAKRRVGGRSGTPTVLLVGPADSGKTALFAKLAHGSRTETHTSITPSSTTFSLDSEDPARTAIRLVDIPGHPRLRDEVKRNLKTASAVVFVVDIQALLRNAGAIAEELPPILTTVASASLASGQPTKLLLLASKADLLSRPSPTTPSPTLSASTRQTAADRLSSVLTREMDRLKQSRASTGGRIEGIGRVQSSGGTGLAGLWKRFFGGRGGGDVDDAELEEDETLVWGGRGTFRWEDVEGVEIAWGVSALGAVKAVGEEGEGLDEVREWLRSV</sequence>
<keyword evidence="5" id="KW-0547">Nucleotide-binding</keyword>
<dbReference type="GO" id="GO:0005789">
    <property type="term" value="C:endoplasmic reticulum membrane"/>
    <property type="evidence" value="ECO:0007669"/>
    <property type="project" value="UniProtKB-SubCell"/>
</dbReference>
<dbReference type="RefSeq" id="XP_052948342.1">
    <property type="nucleotide sequence ID" value="XM_053086563.1"/>
</dbReference>
<evidence type="ECO:0000256" key="4">
    <source>
        <dbReference type="ARBA" id="ARBA00022692"/>
    </source>
</evidence>
<dbReference type="GeneID" id="77725764"/>
<keyword evidence="7" id="KW-1133">Transmembrane helix</keyword>
<keyword evidence="13" id="KW-1185">Reference proteome</keyword>
<evidence type="ECO:0000256" key="3">
    <source>
        <dbReference type="ARBA" id="ARBA00020256"/>
    </source>
</evidence>
<keyword evidence="6" id="KW-0256">Endoplasmic reticulum</keyword>
<feature type="region of interest" description="Disordered" evidence="11">
    <location>
        <begin position="190"/>
        <end position="209"/>
    </location>
</feature>